<dbReference type="Pfam" id="PF04015">
    <property type="entry name" value="DUF362"/>
    <property type="match status" value="1"/>
</dbReference>
<name>A0A1F5YPG8_9BACT</name>
<accession>A0A1F5YPG8</accession>
<evidence type="ECO:0000313" key="3">
    <source>
        <dbReference type="Proteomes" id="UP000179129"/>
    </source>
</evidence>
<reference evidence="2 3" key="1">
    <citation type="journal article" date="2016" name="Nat. Commun.">
        <title>Thousands of microbial genomes shed light on interconnected biogeochemical processes in an aquifer system.</title>
        <authorList>
            <person name="Anantharaman K."/>
            <person name="Brown C.T."/>
            <person name="Hug L.A."/>
            <person name="Sharon I."/>
            <person name="Castelle C.J."/>
            <person name="Probst A.J."/>
            <person name="Thomas B.C."/>
            <person name="Singh A."/>
            <person name="Wilkins M.J."/>
            <person name="Karaoz U."/>
            <person name="Brodie E.L."/>
            <person name="Williams K.H."/>
            <person name="Hubbard S.S."/>
            <person name="Banfield J.F."/>
        </authorList>
    </citation>
    <scope>NUCLEOTIDE SEQUENCE [LARGE SCALE GENOMIC DNA]</scope>
</reference>
<feature type="domain" description="DUF362" evidence="1">
    <location>
        <begin position="84"/>
        <end position="278"/>
    </location>
</feature>
<sequence>MALNRKGFFKALGASALAAGLYGCSGGADRQEAAEAAPRRKRSAIGSAGPQMAVVKGGDTAGITRRAIEELGGMGRFVSRGDKVLLKPNIGWDRVPAQAATTDPVLVATLAALCLDAGAAKVTVLDNTINDPRRCYVRSGIKEAVEKIGAEAPYLEDFSFREVAVGGALIRRWPVCREALEVDRIINVPIAKHHSLSRLSLGMKNFYGLMGGRRNQLHQDVHLSIAEMTAFFAPELTVLDAVRILANNGPSGGSLSDVRQCDTVIASVDPVAADARAAALFDIDPLEIKHLVLGQQMGLGTLDLSTLQVREVTL</sequence>
<dbReference type="STRING" id="1817867.A3F83_08705"/>
<protein>
    <recommendedName>
        <fullName evidence="1">DUF362 domain-containing protein</fullName>
    </recommendedName>
</protein>
<evidence type="ECO:0000259" key="1">
    <source>
        <dbReference type="Pfam" id="PF04015"/>
    </source>
</evidence>
<proteinExistence type="predicted"/>
<dbReference type="AlphaFoldDB" id="A0A1F5YPG8"/>
<gene>
    <name evidence="2" type="ORF">A3F83_08705</name>
</gene>
<evidence type="ECO:0000313" key="2">
    <source>
        <dbReference type="EMBL" id="OGG01974.1"/>
    </source>
</evidence>
<dbReference type="PROSITE" id="PS51318">
    <property type="entry name" value="TAT"/>
    <property type="match status" value="1"/>
</dbReference>
<organism evidence="2 3">
    <name type="scientific">Candidatus Glassbacteria bacterium RIFCSPLOWO2_12_FULL_58_11</name>
    <dbReference type="NCBI Taxonomy" id="1817867"/>
    <lineage>
        <taxon>Bacteria</taxon>
        <taxon>Candidatus Glassiibacteriota</taxon>
    </lineage>
</organism>
<dbReference type="PROSITE" id="PS51257">
    <property type="entry name" value="PROKAR_LIPOPROTEIN"/>
    <property type="match status" value="1"/>
</dbReference>
<dbReference type="EMBL" id="MFIX01000200">
    <property type="protein sequence ID" value="OGG01974.1"/>
    <property type="molecule type" value="Genomic_DNA"/>
</dbReference>
<comment type="caution">
    <text evidence="2">The sequence shown here is derived from an EMBL/GenBank/DDBJ whole genome shotgun (WGS) entry which is preliminary data.</text>
</comment>
<dbReference type="Proteomes" id="UP000179129">
    <property type="component" value="Unassembled WGS sequence"/>
</dbReference>
<dbReference type="InterPro" id="IPR006311">
    <property type="entry name" value="TAT_signal"/>
</dbReference>
<dbReference type="InterPro" id="IPR007160">
    <property type="entry name" value="DUF362"/>
</dbReference>